<dbReference type="SMART" id="SM00393">
    <property type="entry name" value="R3H"/>
    <property type="match status" value="1"/>
</dbReference>
<dbReference type="InterPro" id="IPR036867">
    <property type="entry name" value="R3H_dom_sf"/>
</dbReference>
<dbReference type="Gene3D" id="3.30.300.20">
    <property type="match status" value="1"/>
</dbReference>
<dbReference type="AlphaFoldDB" id="A0A1F5RVB6"/>
<dbReference type="PANTHER" id="PTHR35800:SF1">
    <property type="entry name" value="RNA-BINDING PROTEIN KHPB"/>
    <property type="match status" value="1"/>
</dbReference>
<dbReference type="InterPro" id="IPR034079">
    <property type="entry name" value="R3H_KhpB"/>
</dbReference>
<evidence type="ECO:0000313" key="2">
    <source>
        <dbReference type="EMBL" id="OGF18338.1"/>
    </source>
</evidence>
<dbReference type="Gene3D" id="3.30.1370.50">
    <property type="entry name" value="R3H-like domain"/>
    <property type="match status" value="1"/>
</dbReference>
<feature type="domain" description="R3H" evidence="1">
    <location>
        <begin position="89"/>
        <end position="155"/>
    </location>
</feature>
<dbReference type="Proteomes" id="UP000177691">
    <property type="component" value="Unassembled WGS sequence"/>
</dbReference>
<organism evidence="2 3">
    <name type="scientific">Candidatus Falkowbacteria bacterium RIFCSPHIGHO2_02_FULL_45_15</name>
    <dbReference type="NCBI Taxonomy" id="1797987"/>
    <lineage>
        <taxon>Bacteria</taxon>
        <taxon>Candidatus Falkowiibacteriota</taxon>
    </lineage>
</organism>
<dbReference type="EMBL" id="MFFU01000051">
    <property type="protein sequence ID" value="OGF18338.1"/>
    <property type="molecule type" value="Genomic_DNA"/>
</dbReference>
<dbReference type="InterPro" id="IPR039247">
    <property type="entry name" value="KhpB"/>
</dbReference>
<evidence type="ECO:0000259" key="1">
    <source>
        <dbReference type="PROSITE" id="PS51061"/>
    </source>
</evidence>
<sequence>MAQSNIKKIQEIIGEFFGKTGIIVEDIEIKTPQDSTIPINLKMEDPQVLIGEGGQTLMDVQRLLKLVLQKKIASDARFYIDLDINDYKKKKTDYLKEMAKSAADEVSLIKKEKYLPPMSAYDRRVIHVELAGRQDIITESVGFEPERMVAIKPRLL</sequence>
<accession>A0A1F5RVB6</accession>
<dbReference type="CDD" id="cd02644">
    <property type="entry name" value="R3H_jag"/>
    <property type="match status" value="1"/>
</dbReference>
<protein>
    <recommendedName>
        <fullName evidence="1">R3H domain-containing protein</fullName>
    </recommendedName>
</protein>
<proteinExistence type="predicted"/>
<reference evidence="2 3" key="1">
    <citation type="journal article" date="2016" name="Nat. Commun.">
        <title>Thousands of microbial genomes shed light on interconnected biogeochemical processes in an aquifer system.</title>
        <authorList>
            <person name="Anantharaman K."/>
            <person name="Brown C.T."/>
            <person name="Hug L.A."/>
            <person name="Sharon I."/>
            <person name="Castelle C.J."/>
            <person name="Probst A.J."/>
            <person name="Thomas B.C."/>
            <person name="Singh A."/>
            <person name="Wilkins M.J."/>
            <person name="Karaoz U."/>
            <person name="Brodie E.L."/>
            <person name="Williams K.H."/>
            <person name="Hubbard S.S."/>
            <person name="Banfield J.F."/>
        </authorList>
    </citation>
    <scope>NUCLEOTIDE SEQUENCE [LARGE SCALE GENOMIC DNA]</scope>
</reference>
<gene>
    <name evidence="2" type="ORF">A3D54_02035</name>
</gene>
<dbReference type="InterPro" id="IPR001374">
    <property type="entry name" value="R3H_dom"/>
</dbReference>
<dbReference type="Pfam" id="PF01424">
    <property type="entry name" value="R3H"/>
    <property type="match status" value="1"/>
</dbReference>
<dbReference type="PROSITE" id="PS51061">
    <property type="entry name" value="R3H"/>
    <property type="match status" value="1"/>
</dbReference>
<comment type="caution">
    <text evidence="2">The sequence shown here is derived from an EMBL/GenBank/DDBJ whole genome shotgun (WGS) entry which is preliminary data.</text>
</comment>
<dbReference type="GO" id="GO:0003723">
    <property type="term" value="F:RNA binding"/>
    <property type="evidence" value="ECO:0007669"/>
    <property type="project" value="InterPro"/>
</dbReference>
<name>A0A1F5RVB6_9BACT</name>
<dbReference type="InterPro" id="IPR015946">
    <property type="entry name" value="KH_dom-like_a/b"/>
</dbReference>
<evidence type="ECO:0000313" key="3">
    <source>
        <dbReference type="Proteomes" id="UP000177691"/>
    </source>
</evidence>
<dbReference type="SUPFAM" id="SSF82708">
    <property type="entry name" value="R3H domain"/>
    <property type="match status" value="1"/>
</dbReference>
<dbReference type="PANTHER" id="PTHR35800">
    <property type="entry name" value="PROTEIN JAG"/>
    <property type="match status" value="1"/>
</dbReference>